<name>A0A9Q0DJP2_9TELE</name>
<dbReference type="GO" id="GO:0016020">
    <property type="term" value="C:membrane"/>
    <property type="evidence" value="ECO:0007669"/>
    <property type="project" value="InterPro"/>
</dbReference>
<feature type="compositionally biased region" description="Basic and acidic residues" evidence="1">
    <location>
        <begin position="134"/>
        <end position="144"/>
    </location>
</feature>
<feature type="region of interest" description="Disordered" evidence="1">
    <location>
        <begin position="75"/>
        <end position="184"/>
    </location>
</feature>
<reference evidence="3" key="1">
    <citation type="submission" date="2022-07" db="EMBL/GenBank/DDBJ databases">
        <title>Chromosome-level genome of Muraenolepis orangiensis.</title>
        <authorList>
            <person name="Kim J."/>
        </authorList>
    </citation>
    <scope>NUCLEOTIDE SEQUENCE</scope>
    <source>
        <strain evidence="3">KU_S4_2022</strain>
        <tissue evidence="3">Muscle</tissue>
    </source>
</reference>
<evidence type="ECO:0000256" key="1">
    <source>
        <dbReference type="SAM" id="MobiDB-lite"/>
    </source>
</evidence>
<dbReference type="EMBL" id="JANIIK010000116">
    <property type="protein sequence ID" value="KAJ3587852.1"/>
    <property type="molecule type" value="Genomic_DNA"/>
</dbReference>
<gene>
    <name evidence="3" type="ORF">NHX12_011447</name>
</gene>
<dbReference type="PROSITE" id="PS51361">
    <property type="entry name" value="TENEURIN_N"/>
    <property type="match status" value="1"/>
</dbReference>
<dbReference type="InterPro" id="IPR009471">
    <property type="entry name" value="Ten_N"/>
</dbReference>
<dbReference type="Pfam" id="PF06484">
    <property type="entry name" value="Ten_N"/>
    <property type="match status" value="2"/>
</dbReference>
<dbReference type="AlphaFoldDB" id="A0A9Q0DJP2"/>
<dbReference type="OrthoDB" id="9932339at2759"/>
<organism evidence="3 4">
    <name type="scientific">Muraenolepis orangiensis</name>
    <name type="common">Patagonian moray cod</name>
    <dbReference type="NCBI Taxonomy" id="630683"/>
    <lineage>
        <taxon>Eukaryota</taxon>
        <taxon>Metazoa</taxon>
        <taxon>Chordata</taxon>
        <taxon>Craniata</taxon>
        <taxon>Vertebrata</taxon>
        <taxon>Euteleostomi</taxon>
        <taxon>Actinopterygii</taxon>
        <taxon>Neopterygii</taxon>
        <taxon>Teleostei</taxon>
        <taxon>Neoteleostei</taxon>
        <taxon>Acanthomorphata</taxon>
        <taxon>Zeiogadaria</taxon>
        <taxon>Gadariae</taxon>
        <taxon>Gadiformes</taxon>
        <taxon>Muraenolepidoidei</taxon>
        <taxon>Muraenolepididae</taxon>
        <taxon>Muraenolepis</taxon>
    </lineage>
</organism>
<evidence type="ECO:0000259" key="2">
    <source>
        <dbReference type="PROSITE" id="PS51361"/>
    </source>
</evidence>
<evidence type="ECO:0000313" key="3">
    <source>
        <dbReference type="EMBL" id="KAJ3587852.1"/>
    </source>
</evidence>
<dbReference type="Proteomes" id="UP001148018">
    <property type="component" value="Unassembled WGS sequence"/>
</dbReference>
<proteinExistence type="predicted"/>
<dbReference type="GO" id="GO:0007165">
    <property type="term" value="P:signal transduction"/>
    <property type="evidence" value="ECO:0007669"/>
    <property type="project" value="InterPro"/>
</dbReference>
<feature type="region of interest" description="Disordered" evidence="1">
    <location>
        <begin position="1"/>
        <end position="42"/>
    </location>
</feature>
<protein>
    <recommendedName>
        <fullName evidence="2">Teneurin N-terminal domain-containing protein</fullName>
    </recommendedName>
</protein>
<feature type="domain" description="Teneurin N-terminal" evidence="2">
    <location>
        <begin position="1"/>
        <end position="78"/>
    </location>
</feature>
<evidence type="ECO:0000313" key="4">
    <source>
        <dbReference type="Proteomes" id="UP001148018"/>
    </source>
</evidence>
<comment type="caution">
    <text evidence="3">The sequence shown here is derived from an EMBL/GenBank/DDBJ whole genome shotgun (WGS) entry which is preliminary data.</text>
</comment>
<feature type="compositionally biased region" description="Basic and acidic residues" evidence="1">
    <location>
        <begin position="158"/>
        <end position="174"/>
    </location>
</feature>
<keyword evidence="4" id="KW-1185">Reference proteome</keyword>
<accession>A0A9Q0DJP2</accession>
<sequence length="184" mass="20091">MDLNDRRNRSLNRGRCPTTKDTHYNTPSLDTDGCRVPTQTSYSSSDTLKAFDHEQRLHCGGCVTDLVHREVDEYSRQGGAGSDADSDPEGPLSPERAIQLWSAQGGGRSGAKSRRGSGVSSHENSVLTLTDSENDNKSDDESGAARRRPCQPTCPHKARLDQSHRRPGPQDEVPRGQGCPFRGC</sequence>